<sequence>MEGCRSSSISSCFAIVALFSLLVFTTNIKPSSGGDLPKNSTEFIRTSCQVTKYPRVCFNSLAAYASTIQTSPMELAHAALSVTLSNLRSTSATLSRILARQGLKPREVGAIKDCIENICDSVDELNKSLKEMDYLKGPDFDFHMSNLQTWVSAAMTGEDTCMDGFSGYNMDGNVKNAVRSCMVKDTKLASNALALINCLSSTHVALTLMSFNGG</sequence>
<keyword evidence="3 6" id="KW-0732">Signal</keyword>
<dbReference type="PANTHER" id="PTHR31080">
    <property type="entry name" value="PECTINESTERASE INHIBITOR-LIKE"/>
    <property type="match status" value="1"/>
</dbReference>
<dbReference type="FunFam" id="1.20.140.40:FF:000006">
    <property type="entry name" value="Pectinesterase inhibitor 3"/>
    <property type="match status" value="1"/>
</dbReference>
<keyword evidence="2" id="KW-0964">Secreted</keyword>
<evidence type="ECO:0000256" key="6">
    <source>
        <dbReference type="SAM" id="SignalP"/>
    </source>
</evidence>
<dbReference type="Proteomes" id="UP000283530">
    <property type="component" value="Unassembled WGS sequence"/>
</dbReference>
<keyword evidence="9" id="KW-1185">Reference proteome</keyword>
<keyword evidence="4" id="KW-1015">Disulfide bond</keyword>
<dbReference type="GO" id="GO:0004857">
    <property type="term" value="F:enzyme inhibitor activity"/>
    <property type="evidence" value="ECO:0007669"/>
    <property type="project" value="InterPro"/>
</dbReference>
<evidence type="ECO:0000256" key="5">
    <source>
        <dbReference type="ARBA" id="ARBA00038471"/>
    </source>
</evidence>
<evidence type="ECO:0000256" key="3">
    <source>
        <dbReference type="ARBA" id="ARBA00022729"/>
    </source>
</evidence>
<protein>
    <recommendedName>
        <fullName evidence="7">Pectinesterase inhibitor domain-containing protein</fullName>
    </recommendedName>
</protein>
<dbReference type="GO" id="GO:0005576">
    <property type="term" value="C:extracellular region"/>
    <property type="evidence" value="ECO:0007669"/>
    <property type="project" value="UniProtKB-SubCell"/>
</dbReference>
<organism evidence="8 9">
    <name type="scientific">Cinnamomum micranthum f. kanehirae</name>
    <dbReference type="NCBI Taxonomy" id="337451"/>
    <lineage>
        <taxon>Eukaryota</taxon>
        <taxon>Viridiplantae</taxon>
        <taxon>Streptophyta</taxon>
        <taxon>Embryophyta</taxon>
        <taxon>Tracheophyta</taxon>
        <taxon>Spermatophyta</taxon>
        <taxon>Magnoliopsida</taxon>
        <taxon>Magnoliidae</taxon>
        <taxon>Laurales</taxon>
        <taxon>Lauraceae</taxon>
        <taxon>Cinnamomum</taxon>
    </lineage>
</organism>
<evidence type="ECO:0000259" key="7">
    <source>
        <dbReference type="SMART" id="SM00856"/>
    </source>
</evidence>
<dbReference type="Pfam" id="PF04043">
    <property type="entry name" value="PMEI"/>
    <property type="match status" value="1"/>
</dbReference>
<dbReference type="PANTHER" id="PTHR31080:SF161">
    <property type="entry name" value="OS10G0508700 PROTEIN"/>
    <property type="match status" value="1"/>
</dbReference>
<gene>
    <name evidence="8" type="ORF">CKAN_01646000</name>
</gene>
<dbReference type="SMART" id="SM00856">
    <property type="entry name" value="PMEI"/>
    <property type="match status" value="1"/>
</dbReference>
<evidence type="ECO:0000256" key="4">
    <source>
        <dbReference type="ARBA" id="ARBA00023157"/>
    </source>
</evidence>
<accession>A0A3S3N8U9</accession>
<evidence type="ECO:0000256" key="1">
    <source>
        <dbReference type="ARBA" id="ARBA00004239"/>
    </source>
</evidence>
<dbReference type="OrthoDB" id="1430376at2759"/>
<comment type="similarity">
    <text evidence="5">Belongs to the PMEI family.</text>
</comment>
<dbReference type="InterPro" id="IPR035513">
    <property type="entry name" value="Invertase/methylesterase_inhib"/>
</dbReference>
<comment type="subcellular location">
    <subcellularLocation>
        <location evidence="1">Secreted</location>
        <location evidence="1">Extracellular space</location>
    </subcellularLocation>
</comment>
<dbReference type="SUPFAM" id="SSF101148">
    <property type="entry name" value="Plant invertase/pectin methylesterase inhibitor"/>
    <property type="match status" value="1"/>
</dbReference>
<name>A0A3S3N8U9_9MAGN</name>
<dbReference type="EMBL" id="QPKB01000006">
    <property type="protein sequence ID" value="RWR87515.1"/>
    <property type="molecule type" value="Genomic_DNA"/>
</dbReference>
<evidence type="ECO:0000313" key="8">
    <source>
        <dbReference type="EMBL" id="RWR87515.1"/>
    </source>
</evidence>
<dbReference type="AlphaFoldDB" id="A0A3S3N8U9"/>
<dbReference type="CDD" id="cd15798">
    <property type="entry name" value="PMEI-like_3"/>
    <property type="match status" value="1"/>
</dbReference>
<dbReference type="InterPro" id="IPR051955">
    <property type="entry name" value="PME_Inhibitor"/>
</dbReference>
<evidence type="ECO:0000256" key="2">
    <source>
        <dbReference type="ARBA" id="ARBA00022525"/>
    </source>
</evidence>
<feature type="chain" id="PRO_5018572782" description="Pectinesterase inhibitor domain-containing protein" evidence="6">
    <location>
        <begin position="34"/>
        <end position="214"/>
    </location>
</feature>
<feature type="domain" description="Pectinesterase inhibitor" evidence="7">
    <location>
        <begin position="39"/>
        <end position="195"/>
    </location>
</feature>
<dbReference type="Gene3D" id="1.20.140.40">
    <property type="entry name" value="Invertase/pectin methylesterase inhibitor family protein"/>
    <property type="match status" value="1"/>
</dbReference>
<comment type="caution">
    <text evidence="8">The sequence shown here is derived from an EMBL/GenBank/DDBJ whole genome shotgun (WGS) entry which is preliminary data.</text>
</comment>
<proteinExistence type="inferred from homology"/>
<evidence type="ECO:0000313" key="9">
    <source>
        <dbReference type="Proteomes" id="UP000283530"/>
    </source>
</evidence>
<dbReference type="NCBIfam" id="TIGR01614">
    <property type="entry name" value="PME_inhib"/>
    <property type="match status" value="1"/>
</dbReference>
<dbReference type="InterPro" id="IPR006501">
    <property type="entry name" value="Pectinesterase_inhib_dom"/>
</dbReference>
<reference evidence="8 9" key="1">
    <citation type="journal article" date="2019" name="Nat. Plants">
        <title>Stout camphor tree genome fills gaps in understanding of flowering plant genome evolution.</title>
        <authorList>
            <person name="Chaw S.M."/>
            <person name="Liu Y.C."/>
            <person name="Wu Y.W."/>
            <person name="Wang H.Y."/>
            <person name="Lin C.I."/>
            <person name="Wu C.S."/>
            <person name="Ke H.M."/>
            <person name="Chang L.Y."/>
            <person name="Hsu C.Y."/>
            <person name="Yang H.T."/>
            <person name="Sudianto E."/>
            <person name="Hsu M.H."/>
            <person name="Wu K.P."/>
            <person name="Wang L.N."/>
            <person name="Leebens-Mack J.H."/>
            <person name="Tsai I.J."/>
        </authorList>
    </citation>
    <scope>NUCLEOTIDE SEQUENCE [LARGE SCALE GENOMIC DNA]</scope>
    <source>
        <strain evidence="9">cv. Chaw 1501</strain>
        <tissue evidence="8">Young leaves</tissue>
    </source>
</reference>
<feature type="signal peptide" evidence="6">
    <location>
        <begin position="1"/>
        <end position="33"/>
    </location>
</feature>